<dbReference type="STRING" id="2060905.A0A2B7W9J9"/>
<accession>A0A2B7W9J9</accession>
<keyword evidence="2" id="KW-1185">Reference proteome</keyword>
<comment type="caution">
    <text evidence="1">The sequence shown here is derived from an EMBL/GenBank/DDBJ whole genome shotgun (WGS) entry which is preliminary data.</text>
</comment>
<name>A0A2B7W9J9_9EURO</name>
<gene>
    <name evidence="1" type="ORF">GX51_07929</name>
</gene>
<dbReference type="OrthoDB" id="4205945at2759"/>
<evidence type="ECO:0000313" key="2">
    <source>
        <dbReference type="Proteomes" id="UP000224080"/>
    </source>
</evidence>
<dbReference type="EMBL" id="PDNC01000185">
    <property type="protein sequence ID" value="PGG96223.1"/>
    <property type="molecule type" value="Genomic_DNA"/>
</dbReference>
<dbReference type="AlphaFoldDB" id="A0A2B7W9J9"/>
<proteinExistence type="predicted"/>
<protein>
    <submittedName>
        <fullName evidence="1">Uncharacterized protein</fullName>
    </submittedName>
</protein>
<organism evidence="1 2">
    <name type="scientific">Blastomyces parvus</name>
    <dbReference type="NCBI Taxonomy" id="2060905"/>
    <lineage>
        <taxon>Eukaryota</taxon>
        <taxon>Fungi</taxon>
        <taxon>Dikarya</taxon>
        <taxon>Ascomycota</taxon>
        <taxon>Pezizomycotina</taxon>
        <taxon>Eurotiomycetes</taxon>
        <taxon>Eurotiomycetidae</taxon>
        <taxon>Onygenales</taxon>
        <taxon>Ajellomycetaceae</taxon>
        <taxon>Blastomyces</taxon>
    </lineage>
</organism>
<dbReference type="Proteomes" id="UP000224080">
    <property type="component" value="Unassembled WGS sequence"/>
</dbReference>
<evidence type="ECO:0000313" key="1">
    <source>
        <dbReference type="EMBL" id="PGG96223.1"/>
    </source>
</evidence>
<sequence length="103" mass="11514">MQWDKLAEKKSQSIYAAWLHALLQQSPALPLELASKLCCGFQATRASDFTTGAFNMCCTVTFEDGFNALVSVQHDQYHLYCDDLHPSNVLVTESDLKITDVID</sequence>
<reference evidence="1 2" key="1">
    <citation type="submission" date="2017-10" db="EMBL/GenBank/DDBJ databases">
        <title>Comparative genomics in systemic dimorphic fungi from Ajellomycetaceae.</title>
        <authorList>
            <person name="Munoz J.F."/>
            <person name="Mcewen J.G."/>
            <person name="Clay O.K."/>
            <person name="Cuomo C.A."/>
        </authorList>
    </citation>
    <scope>NUCLEOTIDE SEQUENCE [LARGE SCALE GENOMIC DNA]</scope>
    <source>
        <strain evidence="1 2">UAMH130</strain>
    </source>
</reference>